<keyword evidence="1" id="KW-0472">Membrane</keyword>
<keyword evidence="1" id="KW-0812">Transmembrane</keyword>
<sequence length="164" mass="19493">MDYFSLENGLQFQILLPCSFLFFKILDFQYSYYKNRYKKKIIIAGIFISAVSLPILFLLNFEPYFIFIWCLLFFVVPSAMSFFVRLSGETEEYHEIDSFSYKIFGLSCFSGLFIMILPYLSIFERLGGEPNDYRIAWISRTIYFALGLSLILLNKVMEHHIWHK</sequence>
<dbReference type="HOGENOM" id="CLU_1618191_0_0_9"/>
<feature type="transmembrane region" description="Helical" evidence="1">
    <location>
        <begin position="135"/>
        <end position="154"/>
    </location>
</feature>
<dbReference type="EMBL" id="CP002547">
    <property type="protein sequence ID" value="ADY55763.1"/>
    <property type="molecule type" value="Genomic_DNA"/>
</dbReference>
<keyword evidence="3" id="KW-1185">Reference proteome</keyword>
<gene>
    <name evidence="2" type="ordered locus">Sgly_1462</name>
</gene>
<reference evidence="2 3" key="1">
    <citation type="journal article" date="2011" name="Stand. Genomic Sci.">
        <title>Complete genome sequence of Syntrophobotulus glycolicus type strain (FlGlyR).</title>
        <authorList>
            <person name="Han C."/>
            <person name="Mwirichia R."/>
            <person name="Chertkov O."/>
            <person name="Held B."/>
            <person name="Lapidus A."/>
            <person name="Nolan M."/>
            <person name="Lucas S."/>
            <person name="Hammon N."/>
            <person name="Deshpande S."/>
            <person name="Cheng J.F."/>
            <person name="Tapia R."/>
            <person name="Goodwin L."/>
            <person name="Pitluck S."/>
            <person name="Huntemann M."/>
            <person name="Liolios K."/>
            <person name="Ivanova N."/>
            <person name="Pagani I."/>
            <person name="Mavromatis K."/>
            <person name="Ovchinikova G."/>
            <person name="Pati A."/>
            <person name="Chen A."/>
            <person name="Palaniappan K."/>
            <person name="Land M."/>
            <person name="Hauser L."/>
            <person name="Brambilla E.M."/>
            <person name="Rohde M."/>
            <person name="Spring S."/>
            <person name="Sikorski J."/>
            <person name="Goker M."/>
            <person name="Woyke T."/>
            <person name="Bristow J."/>
            <person name="Eisen J.A."/>
            <person name="Markowitz V."/>
            <person name="Hugenholtz P."/>
            <person name="Kyrpides N.C."/>
            <person name="Klenk H.P."/>
            <person name="Detter J.C."/>
        </authorList>
    </citation>
    <scope>NUCLEOTIDE SEQUENCE [LARGE SCALE GENOMIC DNA]</scope>
    <source>
        <strain evidence="3">DSM 8271 / FlGlyR</strain>
    </source>
</reference>
<proteinExistence type="predicted"/>
<feature type="transmembrane region" description="Helical" evidence="1">
    <location>
        <begin position="65"/>
        <end position="87"/>
    </location>
</feature>
<feature type="transmembrane region" description="Helical" evidence="1">
    <location>
        <begin position="12"/>
        <end position="29"/>
    </location>
</feature>
<evidence type="ECO:0000313" key="2">
    <source>
        <dbReference type="EMBL" id="ADY55763.1"/>
    </source>
</evidence>
<dbReference type="KEGG" id="sgy:Sgly_1462"/>
<organism evidence="2 3">
    <name type="scientific">Syntrophobotulus glycolicus (strain DSM 8271 / FlGlyR)</name>
    <dbReference type="NCBI Taxonomy" id="645991"/>
    <lineage>
        <taxon>Bacteria</taxon>
        <taxon>Bacillati</taxon>
        <taxon>Bacillota</taxon>
        <taxon>Clostridia</taxon>
        <taxon>Eubacteriales</taxon>
        <taxon>Desulfitobacteriaceae</taxon>
        <taxon>Syntrophobotulus</taxon>
    </lineage>
</organism>
<protein>
    <submittedName>
        <fullName evidence="2">Uncharacterized protein</fullName>
    </submittedName>
</protein>
<evidence type="ECO:0000313" key="3">
    <source>
        <dbReference type="Proteomes" id="UP000007488"/>
    </source>
</evidence>
<keyword evidence="1" id="KW-1133">Transmembrane helix</keyword>
<accession>F0SWY0</accession>
<name>F0SWY0_SYNGF</name>
<feature type="transmembrane region" description="Helical" evidence="1">
    <location>
        <begin position="99"/>
        <end position="123"/>
    </location>
</feature>
<dbReference type="Proteomes" id="UP000007488">
    <property type="component" value="Chromosome"/>
</dbReference>
<reference evidence="3" key="2">
    <citation type="submission" date="2011-02" db="EMBL/GenBank/DDBJ databases">
        <title>The complete genome of Syntrophobotulus glycolicus DSM 8271.</title>
        <authorList>
            <person name="Lucas S."/>
            <person name="Copeland A."/>
            <person name="Lapidus A."/>
            <person name="Bruce D."/>
            <person name="Goodwin L."/>
            <person name="Pitluck S."/>
            <person name="Kyrpides N."/>
            <person name="Mavromatis K."/>
            <person name="Pagani I."/>
            <person name="Ivanova N."/>
            <person name="Mikhailova N."/>
            <person name="Chertkov O."/>
            <person name="Held B."/>
            <person name="Detter J.C."/>
            <person name="Tapia R."/>
            <person name="Han C."/>
            <person name="Land M."/>
            <person name="Hauser L."/>
            <person name="Markowitz V."/>
            <person name="Cheng J.-F."/>
            <person name="Hugenholtz P."/>
            <person name="Woyke T."/>
            <person name="Wu D."/>
            <person name="Spring S."/>
            <person name="Schroeder M."/>
            <person name="Brambilla E."/>
            <person name="Klenk H.-P."/>
            <person name="Eisen J.A."/>
        </authorList>
    </citation>
    <scope>NUCLEOTIDE SEQUENCE [LARGE SCALE GENOMIC DNA]</scope>
    <source>
        <strain evidence="3">DSM 8271 / FlGlyR</strain>
    </source>
</reference>
<dbReference type="AlphaFoldDB" id="F0SWY0"/>
<evidence type="ECO:0000256" key="1">
    <source>
        <dbReference type="SAM" id="Phobius"/>
    </source>
</evidence>
<feature type="transmembrane region" description="Helical" evidence="1">
    <location>
        <begin position="41"/>
        <end position="59"/>
    </location>
</feature>